<protein>
    <submittedName>
        <fullName evidence="3">39494_t:CDS:1</fullName>
    </submittedName>
</protein>
<feature type="coiled-coil region" evidence="1">
    <location>
        <begin position="76"/>
        <end position="248"/>
    </location>
</feature>
<keyword evidence="1" id="KW-0175">Coiled coil</keyword>
<dbReference type="PROSITE" id="PS50222">
    <property type="entry name" value="EF_HAND_2"/>
    <property type="match status" value="1"/>
</dbReference>
<dbReference type="PROSITE" id="PS00018">
    <property type="entry name" value="EF_HAND_1"/>
    <property type="match status" value="1"/>
</dbReference>
<name>A0ABM8VWC9_GIGMA</name>
<sequence length="321" mass="36660">MEMLETDKQNKITADVIPSERLFVIRTRGTAVTGGVLAATVNPVLGGVLAAVSPVVEIDNFNELLGTLKRIAGGELGEVNLKLRELKNKVEDFLNDYDKDGNQEIDLEELINERIKFNKELDKVEVIEQAIKELEKEVIKYKKGSIGEEKEETEPNSETQLTALELKLAQRKKERERLEQKKNKLAIQLKELEVDYQQIKKDLSAKQNDLLLLTKNDNEELKSLNQEIVNLKQQLAAAEQEKNNINQQLIKVDVILFSHQIKNLNLGSKINQKEICQGKLSQEIMVENNNSKGKDKGIESQVKDERQFEEEKIEIVTYQKK</sequence>
<organism evidence="3 4">
    <name type="scientific">Gigaspora margarita</name>
    <dbReference type="NCBI Taxonomy" id="4874"/>
    <lineage>
        <taxon>Eukaryota</taxon>
        <taxon>Fungi</taxon>
        <taxon>Fungi incertae sedis</taxon>
        <taxon>Mucoromycota</taxon>
        <taxon>Glomeromycotina</taxon>
        <taxon>Glomeromycetes</taxon>
        <taxon>Diversisporales</taxon>
        <taxon>Gigasporaceae</taxon>
        <taxon>Gigaspora</taxon>
    </lineage>
</organism>
<proteinExistence type="predicted"/>
<dbReference type="EMBL" id="CAJVQB010000068">
    <property type="protein sequence ID" value="CAG8462964.1"/>
    <property type="molecule type" value="Genomic_DNA"/>
</dbReference>
<evidence type="ECO:0000256" key="1">
    <source>
        <dbReference type="SAM" id="Coils"/>
    </source>
</evidence>
<evidence type="ECO:0000313" key="3">
    <source>
        <dbReference type="EMBL" id="CAG8462964.1"/>
    </source>
</evidence>
<dbReference type="InterPro" id="IPR002048">
    <property type="entry name" value="EF_hand_dom"/>
</dbReference>
<keyword evidence="4" id="KW-1185">Reference proteome</keyword>
<evidence type="ECO:0000313" key="4">
    <source>
        <dbReference type="Proteomes" id="UP000789901"/>
    </source>
</evidence>
<reference evidence="3 4" key="1">
    <citation type="submission" date="2021-06" db="EMBL/GenBank/DDBJ databases">
        <authorList>
            <person name="Kallberg Y."/>
            <person name="Tangrot J."/>
            <person name="Rosling A."/>
        </authorList>
    </citation>
    <scope>NUCLEOTIDE SEQUENCE [LARGE SCALE GENOMIC DNA]</scope>
    <source>
        <strain evidence="3 4">120-4 pot B 10/14</strain>
    </source>
</reference>
<dbReference type="Proteomes" id="UP000789901">
    <property type="component" value="Unassembled WGS sequence"/>
</dbReference>
<gene>
    <name evidence="3" type="ORF">GMARGA_LOCUS398</name>
</gene>
<comment type="caution">
    <text evidence="3">The sequence shown here is derived from an EMBL/GenBank/DDBJ whole genome shotgun (WGS) entry which is preliminary data.</text>
</comment>
<accession>A0ABM8VWC9</accession>
<dbReference type="InterPro" id="IPR018247">
    <property type="entry name" value="EF_Hand_1_Ca_BS"/>
</dbReference>
<evidence type="ECO:0000259" key="2">
    <source>
        <dbReference type="PROSITE" id="PS50222"/>
    </source>
</evidence>
<feature type="domain" description="EF-hand" evidence="2">
    <location>
        <begin position="85"/>
        <end position="120"/>
    </location>
</feature>